<feature type="transmembrane region" description="Helical" evidence="6">
    <location>
        <begin position="17"/>
        <end position="35"/>
    </location>
</feature>
<dbReference type="Proteomes" id="UP000484988">
    <property type="component" value="Unassembled WGS sequence"/>
</dbReference>
<keyword evidence="5 6" id="KW-0472">Membrane</keyword>
<evidence type="ECO:0000256" key="6">
    <source>
        <dbReference type="SAM" id="Phobius"/>
    </source>
</evidence>
<feature type="transmembrane region" description="Helical" evidence="6">
    <location>
        <begin position="123"/>
        <end position="148"/>
    </location>
</feature>
<evidence type="ECO:0000256" key="5">
    <source>
        <dbReference type="ARBA" id="ARBA00023136"/>
    </source>
</evidence>
<dbReference type="AlphaFoldDB" id="A0A6A0ANZ1"/>
<feature type="transmembrane region" description="Helical" evidence="6">
    <location>
        <begin position="239"/>
        <end position="260"/>
    </location>
</feature>
<keyword evidence="4 6" id="KW-1133">Transmembrane helix</keyword>
<keyword evidence="9" id="KW-1185">Reference proteome</keyword>
<accession>A0A6A0ANZ1</accession>
<dbReference type="Pfam" id="PF05231">
    <property type="entry name" value="MASE1"/>
    <property type="match status" value="1"/>
</dbReference>
<evidence type="ECO:0000256" key="4">
    <source>
        <dbReference type="ARBA" id="ARBA00022989"/>
    </source>
</evidence>
<feature type="transmembrane region" description="Helical" evidence="6">
    <location>
        <begin position="272"/>
        <end position="291"/>
    </location>
</feature>
<organism evidence="8 9">
    <name type="scientific">Streptomyces pacificus</name>
    <dbReference type="NCBI Taxonomy" id="2705029"/>
    <lineage>
        <taxon>Bacteria</taxon>
        <taxon>Bacillati</taxon>
        <taxon>Actinomycetota</taxon>
        <taxon>Actinomycetes</taxon>
        <taxon>Kitasatosporales</taxon>
        <taxon>Streptomycetaceae</taxon>
        <taxon>Streptomyces</taxon>
    </lineage>
</organism>
<proteinExistence type="predicted"/>
<evidence type="ECO:0000256" key="3">
    <source>
        <dbReference type="ARBA" id="ARBA00022692"/>
    </source>
</evidence>
<feature type="transmembrane region" description="Helical" evidence="6">
    <location>
        <begin position="160"/>
        <end position="181"/>
    </location>
</feature>
<sequence>MAAVACHQILLRTGSTVLLTLCVAAAYYLAGLVGLTRQLVVEGAIVTPLWPPTGIALAGLLWFGLRAWPGIVLGALFVLLAIGTFPAHSLAILAGNSLAPLCAYLMLRRVGFRTELDRLRDGLALVFLGALAGMLISATVGSAVLLLAGEIPAGAFWPIWSAWWTGDAMGVLVVTPLLIVLRTIRWPGAVSPWRWAEAVCLVVTVTAVAFTVTRSLIPLLFLVFPLLMWAALRFQLAGAAPCVLIVSVMAVTAATEQLGLFGGLEALGVTSVLQALNGSAALTGLLLSAIVTEQITVRRKIELACGELAELVDRLVPGGDAPQRRRPAREDL</sequence>
<dbReference type="EMBL" id="BLLG01000002">
    <property type="protein sequence ID" value="GFH34562.1"/>
    <property type="molecule type" value="Genomic_DNA"/>
</dbReference>
<dbReference type="InterPro" id="IPR007895">
    <property type="entry name" value="MASE1"/>
</dbReference>
<name>A0A6A0ANZ1_9ACTN</name>
<evidence type="ECO:0000259" key="7">
    <source>
        <dbReference type="Pfam" id="PF05231"/>
    </source>
</evidence>
<comment type="subcellular location">
    <subcellularLocation>
        <location evidence="1">Cell membrane</location>
        <topology evidence="1">Multi-pass membrane protein</topology>
    </subcellularLocation>
</comment>
<keyword evidence="2" id="KW-1003">Cell membrane</keyword>
<dbReference type="GO" id="GO:0005886">
    <property type="term" value="C:plasma membrane"/>
    <property type="evidence" value="ECO:0007669"/>
    <property type="project" value="UniProtKB-SubCell"/>
</dbReference>
<evidence type="ECO:0000313" key="9">
    <source>
        <dbReference type="Proteomes" id="UP000484988"/>
    </source>
</evidence>
<evidence type="ECO:0000256" key="2">
    <source>
        <dbReference type="ARBA" id="ARBA00022475"/>
    </source>
</evidence>
<evidence type="ECO:0000256" key="1">
    <source>
        <dbReference type="ARBA" id="ARBA00004651"/>
    </source>
</evidence>
<evidence type="ECO:0000313" key="8">
    <source>
        <dbReference type="EMBL" id="GFH34562.1"/>
    </source>
</evidence>
<gene>
    <name evidence="8" type="ORF">SCWH03_07760</name>
</gene>
<keyword evidence="3 6" id="KW-0812">Transmembrane</keyword>
<feature type="domain" description="MASE1" evidence="7">
    <location>
        <begin position="21"/>
        <end position="294"/>
    </location>
</feature>
<comment type="caution">
    <text evidence="8">The sequence shown here is derived from an EMBL/GenBank/DDBJ whole genome shotgun (WGS) entry which is preliminary data.</text>
</comment>
<feature type="transmembrane region" description="Helical" evidence="6">
    <location>
        <begin position="55"/>
        <end position="82"/>
    </location>
</feature>
<protein>
    <recommendedName>
        <fullName evidence="7">MASE1 domain-containing protein</fullName>
    </recommendedName>
</protein>
<reference evidence="8 9" key="1">
    <citation type="submission" date="2020-02" db="EMBL/GenBank/DDBJ databases">
        <title>Whole Genome Shotgun Sequence of Streptomyces sp. strain CWH03.</title>
        <authorList>
            <person name="Dohra H."/>
            <person name="Kodani S."/>
            <person name="Yamamura H."/>
        </authorList>
    </citation>
    <scope>NUCLEOTIDE SEQUENCE [LARGE SCALE GENOMIC DNA]</scope>
    <source>
        <strain evidence="8 9">CWH03</strain>
    </source>
</reference>